<protein>
    <submittedName>
        <fullName evidence="1">Uncharacterized protein</fullName>
    </submittedName>
</protein>
<dbReference type="Proteomes" id="UP000002236">
    <property type="component" value="Segment"/>
</dbReference>
<sequence>METYVFPYYTFGFYDTELKKLIHVDNSYTFSSGNPTLKLYGTQHWMDLKFRLIAAHVGVSFDIAKEAYYDIEWRKRPDCQKHPDIVRDHLDFIMSMKSLKFKDQSVIIKVEIPSVNFEPKPIK</sequence>
<evidence type="ECO:0000313" key="2">
    <source>
        <dbReference type="Proteomes" id="UP000002236"/>
    </source>
</evidence>
<proteinExistence type="predicted"/>
<gene>
    <name evidence="1" type="ORF">phiAS5_ORF0061</name>
</gene>
<keyword evidence="2" id="KW-1185">Reference proteome</keyword>
<name>E1A2F8_9CAUD</name>
<organism evidence="1 2">
    <name type="scientific">Aeromonas phage phiAS5</name>
    <dbReference type="NCBI Taxonomy" id="879630"/>
    <lineage>
        <taxon>Viruses</taxon>
        <taxon>Duplodnaviria</taxon>
        <taxon>Heunggongvirae</taxon>
        <taxon>Uroviricota</taxon>
        <taxon>Caudoviricetes</taxon>
        <taxon>Pantevenvirales</taxon>
        <taxon>Straboviridae</taxon>
        <taxon>Chrysonvirus</taxon>
        <taxon>Chrysonvirus as5</taxon>
    </lineage>
</organism>
<dbReference type="GeneID" id="9861468"/>
<reference evidence="1 2" key="1">
    <citation type="journal article" date="2012" name="Vet. Microbiol.">
        <title>Complete genome sequence and characterization of a broad-host range T4-like bacteriophage phiAS5 infecting Aeromonas salmonicida subsp. salmonicida.</title>
        <authorList>
            <person name="Kim J.H."/>
            <person name="Son J.S."/>
            <person name="Choi Y.J."/>
            <person name="Choresca C.H.Jr."/>
            <person name="Shin S.P."/>
            <person name="Han J.E."/>
            <person name="Jun J.W."/>
            <person name="Park S.C."/>
        </authorList>
    </citation>
    <scope>NUCLEOTIDE SEQUENCE [LARGE SCALE GENOMIC DNA]</scope>
</reference>
<dbReference type="OrthoDB" id="25947at10239"/>
<dbReference type="EMBL" id="HM452126">
    <property type="protein sequence ID" value="ADM79904.1"/>
    <property type="molecule type" value="Genomic_DNA"/>
</dbReference>
<dbReference type="RefSeq" id="YP_003969350.1">
    <property type="nucleotide sequence ID" value="NC_014636.1"/>
</dbReference>
<accession>E1A2F8</accession>
<dbReference type="KEGG" id="vg:9861468"/>
<evidence type="ECO:0000313" key="1">
    <source>
        <dbReference type="EMBL" id="ADM79904.1"/>
    </source>
</evidence>